<evidence type="ECO:0000313" key="7">
    <source>
        <dbReference type="Proteomes" id="UP001422759"/>
    </source>
</evidence>
<evidence type="ECO:0000256" key="3">
    <source>
        <dbReference type="ARBA" id="ARBA00022679"/>
    </source>
</evidence>
<dbReference type="Gene3D" id="2.160.10.10">
    <property type="entry name" value="Hexapeptide repeat proteins"/>
    <property type="match status" value="1"/>
</dbReference>
<dbReference type="InterPro" id="IPR011004">
    <property type="entry name" value="Trimer_LpxA-like_sf"/>
</dbReference>
<dbReference type="Proteomes" id="UP001422759">
    <property type="component" value="Unassembled WGS sequence"/>
</dbReference>
<evidence type="ECO:0000256" key="1">
    <source>
        <dbReference type="ARBA" id="ARBA00004876"/>
    </source>
</evidence>
<dbReference type="EMBL" id="BAAANT010000025">
    <property type="protein sequence ID" value="GAA2149085.1"/>
    <property type="molecule type" value="Genomic_DNA"/>
</dbReference>
<dbReference type="CDD" id="cd03354">
    <property type="entry name" value="LbH_SAT"/>
    <property type="match status" value="1"/>
</dbReference>
<dbReference type="InterPro" id="IPR045304">
    <property type="entry name" value="LbH_SAT"/>
</dbReference>
<dbReference type="RefSeq" id="WP_344467305.1">
    <property type="nucleotide sequence ID" value="NZ_BAAANT010000025.1"/>
</dbReference>
<evidence type="ECO:0000256" key="5">
    <source>
        <dbReference type="ARBA" id="ARBA00023315"/>
    </source>
</evidence>
<organism evidence="6 7">
    <name type="scientific">Kitasatospora kazusensis</name>
    <dbReference type="NCBI Taxonomy" id="407974"/>
    <lineage>
        <taxon>Bacteria</taxon>
        <taxon>Bacillati</taxon>
        <taxon>Actinomycetota</taxon>
        <taxon>Actinomycetes</taxon>
        <taxon>Kitasatosporales</taxon>
        <taxon>Streptomycetaceae</taxon>
        <taxon>Kitasatospora</taxon>
    </lineage>
</organism>
<dbReference type="PANTHER" id="PTHR42811">
    <property type="entry name" value="SERINE ACETYLTRANSFERASE"/>
    <property type="match status" value="1"/>
</dbReference>
<keyword evidence="3" id="KW-0808">Transferase</keyword>
<evidence type="ECO:0000256" key="4">
    <source>
        <dbReference type="ARBA" id="ARBA00022737"/>
    </source>
</evidence>
<name>A0ABP5LKL3_9ACTN</name>
<sequence length="208" mass="22174">MTARRPPARRRTGLRDGLRDARRGALETLDVIVARDPSVHRRSEALLHPTALAVAGHRVGNALYRAGHHRCARAVSTLAKLLTGGIEIHPGARIGRRFFIDHGSGTVIGETAVIGDDVSLFHQVTLGSLGWWKDRDRTEAGERRHPRLGNGVTVGAAATLLGPITIGDDALIGATALVMTDVPKGARALAPQALVNDPMPTLERDGVQ</sequence>
<dbReference type="InterPro" id="IPR018357">
    <property type="entry name" value="Hexapep_transf_CS"/>
</dbReference>
<dbReference type="SUPFAM" id="SSF51161">
    <property type="entry name" value="Trimeric LpxA-like enzymes"/>
    <property type="match status" value="1"/>
</dbReference>
<dbReference type="PROSITE" id="PS00101">
    <property type="entry name" value="HEXAPEP_TRANSFERASES"/>
    <property type="match status" value="1"/>
</dbReference>
<reference evidence="7" key="1">
    <citation type="journal article" date="2019" name="Int. J. Syst. Evol. Microbiol.">
        <title>The Global Catalogue of Microorganisms (GCM) 10K type strain sequencing project: providing services to taxonomists for standard genome sequencing and annotation.</title>
        <authorList>
            <consortium name="The Broad Institute Genomics Platform"/>
            <consortium name="The Broad Institute Genome Sequencing Center for Infectious Disease"/>
            <person name="Wu L."/>
            <person name="Ma J."/>
        </authorList>
    </citation>
    <scope>NUCLEOTIDE SEQUENCE [LARGE SCALE GENOMIC DNA]</scope>
    <source>
        <strain evidence="7">JCM 14560</strain>
    </source>
</reference>
<protein>
    <submittedName>
        <fullName evidence="6">Serine O-acetyltransferase</fullName>
    </submittedName>
</protein>
<comment type="caution">
    <text evidence="6">The sequence shown here is derived from an EMBL/GenBank/DDBJ whole genome shotgun (WGS) entry which is preliminary data.</text>
</comment>
<keyword evidence="2" id="KW-0028">Amino-acid biosynthesis</keyword>
<evidence type="ECO:0000256" key="2">
    <source>
        <dbReference type="ARBA" id="ARBA00022605"/>
    </source>
</evidence>
<gene>
    <name evidence="6" type="primary">cysE</name>
    <name evidence="6" type="ORF">GCM10009760_41890</name>
</gene>
<accession>A0ABP5LKL3</accession>
<dbReference type="Gene3D" id="1.10.3130.10">
    <property type="entry name" value="serine acetyltransferase, domain 1"/>
    <property type="match status" value="1"/>
</dbReference>
<keyword evidence="4" id="KW-0677">Repeat</keyword>
<comment type="pathway">
    <text evidence="1">Amino-acid biosynthesis; L-cysteine biosynthesis; L-cysteine from L-serine: step 1/2.</text>
</comment>
<keyword evidence="5" id="KW-0012">Acyltransferase</keyword>
<dbReference type="InterPro" id="IPR042122">
    <property type="entry name" value="Ser_AcTrfase_N_sf"/>
</dbReference>
<evidence type="ECO:0000313" key="6">
    <source>
        <dbReference type="EMBL" id="GAA2149085.1"/>
    </source>
</evidence>
<keyword evidence="7" id="KW-1185">Reference proteome</keyword>
<proteinExistence type="predicted"/>